<dbReference type="EMBL" id="AJYC02000088">
    <property type="protein sequence ID" value="EKT79184.1"/>
    <property type="molecule type" value="Genomic_DNA"/>
</dbReference>
<comment type="caution">
    <text evidence="1">The sequence shown here is derived from an EMBL/GenBank/DDBJ whole genome shotgun (WGS) entry which is preliminary data.</text>
</comment>
<dbReference type="AlphaFoldDB" id="K8XCQ1"/>
<dbReference type="Proteomes" id="UP000005951">
    <property type="component" value="Unassembled WGS sequence"/>
</dbReference>
<dbReference type="GO" id="GO:0051213">
    <property type="term" value="F:dioxygenase activity"/>
    <property type="evidence" value="ECO:0007669"/>
    <property type="project" value="UniProtKB-KW"/>
</dbReference>
<feature type="non-terminal residue" evidence="1">
    <location>
        <position position="45"/>
    </location>
</feature>
<evidence type="ECO:0000313" key="2">
    <source>
        <dbReference type="Proteomes" id="UP000005951"/>
    </source>
</evidence>
<gene>
    <name evidence="1" type="ORF">WSS_A28954</name>
</gene>
<protein>
    <submittedName>
        <fullName evidence="1">Dioxygenase</fullName>
    </submittedName>
</protein>
<dbReference type="SUPFAM" id="SSF51412">
    <property type="entry name" value="Inosine monophosphate dehydrogenase (IMPDH)"/>
    <property type="match status" value="1"/>
</dbReference>
<organism evidence="1 2">
    <name type="scientific">Rhodococcus opacus M213</name>
    <dbReference type="NCBI Taxonomy" id="1129896"/>
    <lineage>
        <taxon>Bacteria</taxon>
        <taxon>Bacillati</taxon>
        <taxon>Actinomycetota</taxon>
        <taxon>Actinomycetes</taxon>
        <taxon>Mycobacteriales</taxon>
        <taxon>Nocardiaceae</taxon>
        <taxon>Rhodococcus</taxon>
    </lineage>
</organism>
<evidence type="ECO:0000313" key="1">
    <source>
        <dbReference type="EMBL" id="EKT79184.1"/>
    </source>
</evidence>
<accession>K8XCQ1</accession>
<keyword evidence="1" id="KW-0560">Oxidoreductase</keyword>
<sequence>MLSDRLRLPAVASPMFIVSGPELVIAQCAAGVVGSFPSLNARPQP</sequence>
<reference evidence="1 2" key="1">
    <citation type="journal article" date="2013" name="Genome Announc.">
        <title>Draft Genome Sequence of Rhodococcus opacus Strain M213 Shows a Diverse Catabolic Potential.</title>
        <authorList>
            <person name="Pathak A."/>
            <person name="Green S.J."/>
            <person name="Ogram A."/>
            <person name="Chauhan A."/>
        </authorList>
    </citation>
    <scope>NUCLEOTIDE SEQUENCE [LARGE SCALE GENOMIC DNA]</scope>
    <source>
        <strain evidence="1 2">M213</strain>
    </source>
</reference>
<name>K8XCQ1_RHOOP</name>
<proteinExistence type="predicted"/>
<keyword evidence="1" id="KW-0223">Dioxygenase</keyword>